<dbReference type="OrthoDB" id="9104313at2"/>
<dbReference type="Gene3D" id="2.40.10.180">
    <property type="entry name" value="Phage tail proteins"/>
    <property type="match status" value="1"/>
</dbReference>
<dbReference type="EMBL" id="JSFK01000007">
    <property type="protein sequence ID" value="KHA73074.1"/>
    <property type="molecule type" value="Genomic_DNA"/>
</dbReference>
<protein>
    <submittedName>
        <fullName evidence="1">Uncharacterized protein</fullName>
    </submittedName>
</protein>
<sequence>MGFRDLITEVDAVVFETLGDTARIEGREEPVLGMFAAPWLQPKFGKLNTGLREPRFEIRVSDSHGLEQGMLVSVDLPALDGGGDYDLIQLEPSGDGLVALILRLRP</sequence>
<dbReference type="AlphaFoldDB" id="A0A0A6DEU5"/>
<dbReference type="InterPro" id="IPR053734">
    <property type="entry name" value="Phage_Head-Tail_Connect_sf"/>
</dbReference>
<reference evidence="1 2" key="1">
    <citation type="submission" date="2014-10" db="EMBL/GenBank/DDBJ databases">
        <title>Draft genome sequence of Pseudomonas chlororaphis EA105.</title>
        <authorList>
            <person name="McCully L.M."/>
            <person name="Bitzer A.S."/>
            <person name="Spence C."/>
            <person name="Bais H."/>
            <person name="Silby M.W."/>
        </authorList>
    </citation>
    <scope>NUCLEOTIDE SEQUENCE [LARGE SCALE GENOMIC DNA]</scope>
    <source>
        <strain evidence="1 2">EA105</strain>
    </source>
</reference>
<accession>A0A0A6DEU5</accession>
<proteinExistence type="predicted"/>
<evidence type="ECO:0000313" key="1">
    <source>
        <dbReference type="EMBL" id="KHA73074.1"/>
    </source>
</evidence>
<dbReference type="Pfam" id="PF05354">
    <property type="entry name" value="Phage_attach"/>
    <property type="match status" value="1"/>
</dbReference>
<dbReference type="Proteomes" id="UP000030564">
    <property type="component" value="Unassembled WGS sequence"/>
</dbReference>
<organism evidence="1 2">
    <name type="scientific">Pseudomonas chlororaphis</name>
    <dbReference type="NCBI Taxonomy" id="587753"/>
    <lineage>
        <taxon>Bacteria</taxon>
        <taxon>Pseudomonadati</taxon>
        <taxon>Pseudomonadota</taxon>
        <taxon>Gammaproteobacteria</taxon>
        <taxon>Pseudomonadales</taxon>
        <taxon>Pseudomonadaceae</taxon>
        <taxon>Pseudomonas</taxon>
    </lineage>
</organism>
<dbReference type="InterPro" id="IPR008018">
    <property type="entry name" value="Phage_tail_attach_FII"/>
</dbReference>
<dbReference type="PATRIC" id="fig|587753.9.peg.5713"/>
<evidence type="ECO:0000313" key="2">
    <source>
        <dbReference type="Proteomes" id="UP000030564"/>
    </source>
</evidence>
<comment type="caution">
    <text evidence="1">The sequence shown here is derived from an EMBL/GenBank/DDBJ whole genome shotgun (WGS) entry which is preliminary data.</text>
</comment>
<name>A0A0A6DEU5_9PSED</name>
<gene>
    <name evidence="1" type="ORF">NZ35_12200</name>
</gene>
<dbReference type="GO" id="GO:0019068">
    <property type="term" value="P:virion assembly"/>
    <property type="evidence" value="ECO:0007669"/>
    <property type="project" value="InterPro"/>
</dbReference>